<dbReference type="Proteomes" id="UP000245207">
    <property type="component" value="Unassembled WGS sequence"/>
</dbReference>
<comment type="caution">
    <text evidence="4">The sequence shown here is derived from an EMBL/GenBank/DDBJ whole genome shotgun (WGS) entry which is preliminary data.</text>
</comment>
<dbReference type="GO" id="GO:0005886">
    <property type="term" value="C:plasma membrane"/>
    <property type="evidence" value="ECO:0007669"/>
    <property type="project" value="TreeGrafter"/>
</dbReference>
<dbReference type="PROSITE" id="PS51485">
    <property type="entry name" value="PHYTOCYANIN"/>
    <property type="match status" value="1"/>
</dbReference>
<feature type="chain" id="PRO_5015763538" evidence="2">
    <location>
        <begin position="23"/>
        <end position="169"/>
    </location>
</feature>
<evidence type="ECO:0000313" key="4">
    <source>
        <dbReference type="EMBL" id="PWA43436.1"/>
    </source>
</evidence>
<name>A0A2U1L365_ARTAN</name>
<proteinExistence type="predicted"/>
<keyword evidence="5" id="KW-1185">Reference proteome</keyword>
<evidence type="ECO:0000313" key="5">
    <source>
        <dbReference type="Proteomes" id="UP000245207"/>
    </source>
</evidence>
<organism evidence="4 5">
    <name type="scientific">Artemisia annua</name>
    <name type="common">Sweet wormwood</name>
    <dbReference type="NCBI Taxonomy" id="35608"/>
    <lineage>
        <taxon>Eukaryota</taxon>
        <taxon>Viridiplantae</taxon>
        <taxon>Streptophyta</taxon>
        <taxon>Embryophyta</taxon>
        <taxon>Tracheophyta</taxon>
        <taxon>Spermatophyta</taxon>
        <taxon>Magnoliopsida</taxon>
        <taxon>eudicotyledons</taxon>
        <taxon>Gunneridae</taxon>
        <taxon>Pentapetalae</taxon>
        <taxon>asterids</taxon>
        <taxon>campanulids</taxon>
        <taxon>Asterales</taxon>
        <taxon>Asteraceae</taxon>
        <taxon>Asteroideae</taxon>
        <taxon>Anthemideae</taxon>
        <taxon>Artemisiinae</taxon>
        <taxon>Artemisia</taxon>
    </lineage>
</organism>
<feature type="signal peptide" evidence="2">
    <location>
        <begin position="1"/>
        <end position="22"/>
    </location>
</feature>
<keyword evidence="2" id="KW-0732">Signal</keyword>
<dbReference type="SUPFAM" id="SSF49503">
    <property type="entry name" value="Cupredoxins"/>
    <property type="match status" value="1"/>
</dbReference>
<keyword evidence="1" id="KW-0812">Transmembrane</keyword>
<dbReference type="PANTHER" id="PTHR33021">
    <property type="entry name" value="BLUE COPPER PROTEIN"/>
    <property type="match status" value="1"/>
</dbReference>
<dbReference type="PANTHER" id="PTHR33021:SF253">
    <property type="entry name" value="EARLY NODULIN-LIKE PROTEIN 9"/>
    <property type="match status" value="1"/>
</dbReference>
<feature type="transmembrane region" description="Helical" evidence="1">
    <location>
        <begin position="143"/>
        <end position="165"/>
    </location>
</feature>
<sequence>MAKSIIAIGLLSILLLIQNNAAYETIIVGSGNWSFASTPCTHWTERNRFQYGDSTVSMYEAEKNSVVQITQEDYILCNVTSPVSAINSDGYSVLKLNQSGPSYFISGIVENCKCKNNETIAIVVITDVRPPVSPCHRSRKDKILSVCAIVFGVLLALEIFCGCGFRFTF</sequence>
<evidence type="ECO:0000256" key="1">
    <source>
        <dbReference type="SAM" id="Phobius"/>
    </source>
</evidence>
<evidence type="ECO:0000259" key="3">
    <source>
        <dbReference type="PROSITE" id="PS51485"/>
    </source>
</evidence>
<dbReference type="Pfam" id="PF02298">
    <property type="entry name" value="Cu_bind_like"/>
    <property type="match status" value="1"/>
</dbReference>
<dbReference type="GO" id="GO:0009055">
    <property type="term" value="F:electron transfer activity"/>
    <property type="evidence" value="ECO:0007669"/>
    <property type="project" value="InterPro"/>
</dbReference>
<reference evidence="4 5" key="1">
    <citation type="journal article" date="2018" name="Mol. Plant">
        <title>The genome of Artemisia annua provides insight into the evolution of Asteraceae family and artemisinin biosynthesis.</title>
        <authorList>
            <person name="Shen Q."/>
            <person name="Zhang L."/>
            <person name="Liao Z."/>
            <person name="Wang S."/>
            <person name="Yan T."/>
            <person name="Shi P."/>
            <person name="Liu M."/>
            <person name="Fu X."/>
            <person name="Pan Q."/>
            <person name="Wang Y."/>
            <person name="Lv Z."/>
            <person name="Lu X."/>
            <person name="Zhang F."/>
            <person name="Jiang W."/>
            <person name="Ma Y."/>
            <person name="Chen M."/>
            <person name="Hao X."/>
            <person name="Li L."/>
            <person name="Tang Y."/>
            <person name="Lv G."/>
            <person name="Zhou Y."/>
            <person name="Sun X."/>
            <person name="Brodelius P.E."/>
            <person name="Rose J.K.C."/>
            <person name="Tang K."/>
        </authorList>
    </citation>
    <scope>NUCLEOTIDE SEQUENCE [LARGE SCALE GENOMIC DNA]</scope>
    <source>
        <strain evidence="5">cv. Huhao1</strain>
        <tissue evidence="4">Leaf</tissue>
    </source>
</reference>
<feature type="domain" description="Phytocyanin" evidence="3">
    <location>
        <begin position="24"/>
        <end position="126"/>
    </location>
</feature>
<dbReference type="InterPro" id="IPR008972">
    <property type="entry name" value="Cupredoxin"/>
</dbReference>
<dbReference type="STRING" id="35608.A0A2U1L365"/>
<dbReference type="InterPro" id="IPR003245">
    <property type="entry name" value="Phytocyanin_dom"/>
</dbReference>
<protein>
    <submittedName>
        <fullName evidence="4">Early nodulin-like protein 9</fullName>
    </submittedName>
</protein>
<dbReference type="AlphaFoldDB" id="A0A2U1L365"/>
<dbReference type="EMBL" id="PKPP01011832">
    <property type="protein sequence ID" value="PWA43436.1"/>
    <property type="molecule type" value="Genomic_DNA"/>
</dbReference>
<dbReference type="Gene3D" id="2.60.40.420">
    <property type="entry name" value="Cupredoxins - blue copper proteins"/>
    <property type="match status" value="1"/>
</dbReference>
<keyword evidence="1" id="KW-0472">Membrane</keyword>
<gene>
    <name evidence="4" type="ORF">CTI12_AA537930</name>
</gene>
<evidence type="ECO:0000256" key="2">
    <source>
        <dbReference type="SAM" id="SignalP"/>
    </source>
</evidence>
<accession>A0A2U1L365</accession>
<dbReference type="InterPro" id="IPR039391">
    <property type="entry name" value="Phytocyanin-like"/>
</dbReference>
<dbReference type="OrthoDB" id="691587at2759"/>
<keyword evidence="1" id="KW-1133">Transmembrane helix</keyword>